<evidence type="ECO:0000313" key="2">
    <source>
        <dbReference type="EMBL" id="KAF4458779.1"/>
    </source>
</evidence>
<dbReference type="Proteomes" id="UP000554235">
    <property type="component" value="Unassembled WGS sequence"/>
</dbReference>
<accession>A0A8H4L022</accession>
<organism evidence="2 3">
    <name type="scientific">Fusarium albosuccineum</name>
    <dbReference type="NCBI Taxonomy" id="1237068"/>
    <lineage>
        <taxon>Eukaryota</taxon>
        <taxon>Fungi</taxon>
        <taxon>Dikarya</taxon>
        <taxon>Ascomycota</taxon>
        <taxon>Pezizomycotina</taxon>
        <taxon>Sordariomycetes</taxon>
        <taxon>Hypocreomycetidae</taxon>
        <taxon>Hypocreales</taxon>
        <taxon>Nectriaceae</taxon>
        <taxon>Fusarium</taxon>
        <taxon>Fusarium decemcellulare species complex</taxon>
    </lineage>
</organism>
<dbReference type="OrthoDB" id="3932329at2759"/>
<evidence type="ECO:0000256" key="1">
    <source>
        <dbReference type="SAM" id="MobiDB-lite"/>
    </source>
</evidence>
<keyword evidence="3" id="KW-1185">Reference proteome</keyword>
<feature type="region of interest" description="Disordered" evidence="1">
    <location>
        <begin position="22"/>
        <end position="54"/>
    </location>
</feature>
<protein>
    <submittedName>
        <fullName evidence="2">F-box domain cyclin</fullName>
    </submittedName>
</protein>
<dbReference type="AlphaFoldDB" id="A0A8H4L022"/>
<name>A0A8H4L022_9HYPO</name>
<dbReference type="EMBL" id="JAADYS010002351">
    <property type="protein sequence ID" value="KAF4458779.1"/>
    <property type="molecule type" value="Genomic_DNA"/>
</dbReference>
<comment type="caution">
    <text evidence="2">The sequence shown here is derived from an EMBL/GenBank/DDBJ whole genome shotgun (WGS) entry which is preliminary data.</text>
</comment>
<gene>
    <name evidence="2" type="ORF">FALBO_14479</name>
</gene>
<evidence type="ECO:0000313" key="3">
    <source>
        <dbReference type="Proteomes" id="UP000554235"/>
    </source>
</evidence>
<proteinExistence type="predicted"/>
<sequence length="380" mass="42806">MGFSSVYCVICGCPFDIPPRDDGLDDDNNWSSDDPLEDETKQSQPTPTKHNSVEFDMPKNETAVVNLFVSEPADWAITDGFYFRLGGVEYRVLTTANQSDDVLFPLHESCLSILQHVLAWRAELSPETESTPSLATVYKNLCAQFSRNVAEKRRITKDTGFSGSTDYMDYGLEFNHEYLGAREFWVSEGWEPTKANEWYCNDPIDIPDLADFITKLLARMSSEHRIDATGSNADICSSTIQTAPSPCLEGLPTEILDLIVNCLVTPSVMHLRQSSKTMASSIELDQSFWHKKLLQGSAIPYLWDLGNVDKYLKSLNFEADEESRRFVKSGSENWRGLAQKLAQKDNIIKMEASVPSMPWGLRNRCRIWALANRLTTPSAD</sequence>
<reference evidence="2 3" key="1">
    <citation type="submission" date="2020-01" db="EMBL/GenBank/DDBJ databases">
        <title>Identification and distribution of gene clusters putatively required for synthesis of sphingolipid metabolism inhibitors in phylogenetically diverse species of the filamentous fungus Fusarium.</title>
        <authorList>
            <person name="Kim H.-S."/>
            <person name="Busman M."/>
            <person name="Brown D.W."/>
            <person name="Divon H."/>
            <person name="Uhlig S."/>
            <person name="Proctor R.H."/>
        </authorList>
    </citation>
    <scope>NUCLEOTIDE SEQUENCE [LARGE SCALE GENOMIC DNA]</scope>
    <source>
        <strain evidence="2 3">NRRL 20459</strain>
    </source>
</reference>